<feature type="transmembrane region" description="Helical" evidence="2">
    <location>
        <begin position="1050"/>
        <end position="1075"/>
    </location>
</feature>
<dbReference type="InterPro" id="IPR001036">
    <property type="entry name" value="Acrflvin-R"/>
</dbReference>
<feature type="transmembrane region" description="Helical" evidence="2">
    <location>
        <begin position="676"/>
        <end position="696"/>
    </location>
</feature>
<dbReference type="SUPFAM" id="SSF82714">
    <property type="entry name" value="Multidrug efflux transporter AcrB TolC docking domain, DN and DC subdomains"/>
    <property type="match status" value="2"/>
</dbReference>
<dbReference type="Gene3D" id="3.30.70.1320">
    <property type="entry name" value="Multidrug efflux transporter AcrB pore domain like"/>
    <property type="match status" value="1"/>
</dbReference>
<reference evidence="3" key="1">
    <citation type="journal article" date="2017" name="Proc. Natl. Acad. Sci. U.S.A.">
        <title>Comparative genomics uncovers the prolific and distinctive metabolic potential of the cyanobacterial genus Moorea.</title>
        <authorList>
            <person name="Leao T."/>
            <person name="Castelao G."/>
            <person name="Korobeynikov A."/>
            <person name="Monroe E.A."/>
            <person name="Podell S."/>
            <person name="Glukhov E."/>
            <person name="Allen E.E."/>
            <person name="Gerwick W.H."/>
            <person name="Gerwick L."/>
        </authorList>
    </citation>
    <scope>NUCLEOTIDE SEQUENCE</scope>
    <source>
        <strain evidence="3">JHB</strain>
    </source>
</reference>
<feature type="transmembrane region" description="Helical" evidence="2">
    <location>
        <begin position="432"/>
        <end position="452"/>
    </location>
</feature>
<dbReference type="Pfam" id="PF00873">
    <property type="entry name" value="ACR_tran"/>
    <property type="match status" value="2"/>
</dbReference>
<dbReference type="PANTHER" id="PTHR32063:SF77">
    <property type="entry name" value="ACR FAMILY TRANSPORT PROTEIN"/>
    <property type="match status" value="1"/>
</dbReference>
<keyword evidence="2" id="KW-0812">Transmembrane</keyword>
<evidence type="ECO:0000256" key="1">
    <source>
        <dbReference type="SAM" id="MobiDB-lite"/>
    </source>
</evidence>
<feature type="transmembrane region" description="Helical" evidence="2">
    <location>
        <begin position="1127"/>
        <end position="1153"/>
    </location>
</feature>
<keyword evidence="2" id="KW-0472">Membrane</keyword>
<feature type="region of interest" description="Disordered" evidence="1">
    <location>
        <begin position="578"/>
        <end position="615"/>
    </location>
</feature>
<dbReference type="InterPro" id="IPR027463">
    <property type="entry name" value="AcrB_DN_DC_subdom"/>
</dbReference>
<feature type="transmembrane region" description="Helical" evidence="2">
    <location>
        <begin position="1096"/>
        <end position="1115"/>
    </location>
</feature>
<feature type="transmembrane region" description="Helical" evidence="2">
    <location>
        <begin position="390"/>
        <end position="411"/>
    </location>
</feature>
<dbReference type="SUPFAM" id="SSF82693">
    <property type="entry name" value="Multidrug efflux transporter AcrB pore domain, PN1, PN2, PC1 and PC2 subdomains"/>
    <property type="match status" value="3"/>
</dbReference>
<dbReference type="GO" id="GO:0005886">
    <property type="term" value="C:plasma membrane"/>
    <property type="evidence" value="ECO:0007669"/>
    <property type="project" value="TreeGrafter"/>
</dbReference>
<dbReference type="Gene3D" id="3.30.70.1430">
    <property type="entry name" value="Multidrug efflux transporter AcrB pore domain"/>
    <property type="match status" value="2"/>
</dbReference>
<evidence type="ECO:0000256" key="2">
    <source>
        <dbReference type="SAM" id="Phobius"/>
    </source>
</evidence>
<feature type="transmembrane region" description="Helical" evidence="2">
    <location>
        <begin position="12"/>
        <end position="31"/>
    </location>
</feature>
<feature type="transmembrane region" description="Helical" evidence="2">
    <location>
        <begin position="1024"/>
        <end position="1044"/>
    </location>
</feature>
<reference evidence="3" key="2">
    <citation type="submission" date="2022-10" db="EMBL/GenBank/DDBJ databases">
        <authorList>
            <person name="Ngo T.-E."/>
        </authorList>
    </citation>
    <scope>NUCLEOTIDE SEQUENCE</scope>
    <source>
        <strain evidence="3">JHB</strain>
    </source>
</reference>
<evidence type="ECO:0000313" key="3">
    <source>
        <dbReference type="EMBL" id="WAN68796.1"/>
    </source>
</evidence>
<dbReference type="SUPFAM" id="SSF82866">
    <property type="entry name" value="Multidrug efflux transporter AcrB transmembrane domain"/>
    <property type="match status" value="2"/>
</dbReference>
<dbReference type="Gene3D" id="1.20.1640.10">
    <property type="entry name" value="Multidrug efflux transporter AcrB transmembrane domain"/>
    <property type="match status" value="2"/>
</dbReference>
<dbReference type="PRINTS" id="PR00702">
    <property type="entry name" value="ACRIFLAVINRP"/>
</dbReference>
<dbReference type="AlphaFoldDB" id="A0A9Q9UVG1"/>
<dbReference type="Proteomes" id="UP000176944">
    <property type="component" value="Chromosome"/>
</dbReference>
<sequence length="1200" mass="129434">MSFHVSSWSIKNPVATLVMFLVLGIVGLFSFKQLGIDQLPNIDLPAVMVTVTQPGAGPAELEFQVTKKVEDAVASLGNIDQISSTVTDGSSSTIINFVLGTDSNQATNDVRNAVAQIRQSLPLDINEPIVRRLEFAGGSVMTYAVVSDKRSVEELSDLVDRKISRDLVNVPGVAQINRLGGVDREIRVDLDPARLQAFGITATQVNDQIRTFNVNLPGGRGNIGGAEQNVRTLGSAKTVEELKNYRIVLPDGENVTLSSLGEVTDGFGDLRKAAYLNGESVVAFSVQRSTGSSLVSVEEGVRKAIEQLKSTLPEEIELRLIFTRADSIRESYQATIDSLVIGSLLTVATVGIFLRNWRVTLITAIALPLSIIPTFLVMKALNYTLNGMTLLGLALAVGNLVDDAICMIENIDQHLDMGKKPFKAAWDGAREIGLAVVATTATIVAVFIPVAFMGGIPGQFFQPFGVTVAVSTMFSTLVATTMTPMLSAYLLKPKSKRLKSDSLKVDPLKVDPLKVDPLKVDPLKVDPLKVDKLKVDKLKVDPLKVDPLKVDPLKVDKFKVDPLKVDPLKVDKLKVESWPNNHQPADHQPNNHQPANHQPANHQPANHQPANHQPANLGQKATLREQPANLGQKATLREQPANLGQKATLREQPATHQRRPIQPYRGLLTWALKHRITTMLIAVAFFIGSLQLVQFIPKGLFGNGDTGVSTILIDLPPGSELSETIDVVQETNQLLQSNPAIENVLARAGNDGVNSGIVYAKLLPKEQREISQQEFEQQMREGFQKIPGARVTFRSQSRGGSSKDLSIILKSENGELLSQTAQALEQQMRQSPGLVEVTSSESLVKPEIVIVPNPARAADLGVSVQAIARTASLALIGDLESNLAKFDLPDRQIPIRVQLDPASRDDIETLKNLRVPSRNGSLVPITAVADIRLGSGPAQIDRFNRARQVSLGANLQGISLGDAIAKVKSLPAMNPLPPGVSEEPAGDAKIMRDIFGGFLSALGLAVLSIYAILVLLYNSFLYPFGILVALPLSIGGALMGLLVAQKELGLYALIGIVLLMGLVTKNAILLVDFALADQKEGTSQFKAVIQAGVSRLRPILMTSVSTVAGMIPIALEWGAAGEVRSPMAIAVIGGFTTSTLLTLVVVPVLFTYVDNLVRWARKTLFGSKTQDYQDDVVEVEVEPEHYLSNGTSVAASNGKF</sequence>
<proteinExistence type="predicted"/>
<feature type="transmembrane region" description="Helical" evidence="2">
    <location>
        <begin position="464"/>
        <end position="491"/>
    </location>
</feature>
<dbReference type="EMBL" id="CP017708">
    <property type="protein sequence ID" value="WAN68796.1"/>
    <property type="molecule type" value="Genomic_DNA"/>
</dbReference>
<dbReference type="Gene3D" id="3.30.2090.10">
    <property type="entry name" value="Multidrug efflux transporter AcrB TolC docking domain, DN and DC subdomains"/>
    <property type="match status" value="2"/>
</dbReference>
<keyword evidence="2" id="KW-1133">Transmembrane helix</keyword>
<feature type="transmembrane region" description="Helical" evidence="2">
    <location>
        <begin position="361"/>
        <end position="378"/>
    </location>
</feature>
<feature type="transmembrane region" description="Helical" evidence="2">
    <location>
        <begin position="334"/>
        <end position="354"/>
    </location>
</feature>
<protein>
    <submittedName>
        <fullName evidence="3">Efflux RND transporter permease subunit</fullName>
    </submittedName>
</protein>
<dbReference type="PANTHER" id="PTHR32063">
    <property type="match status" value="1"/>
</dbReference>
<feature type="transmembrane region" description="Helical" evidence="2">
    <location>
        <begin position="994"/>
        <end position="1017"/>
    </location>
</feature>
<gene>
    <name evidence="3" type="ORF">BJP36_41270</name>
</gene>
<dbReference type="GO" id="GO:0042910">
    <property type="term" value="F:xenobiotic transmembrane transporter activity"/>
    <property type="evidence" value="ECO:0007669"/>
    <property type="project" value="TreeGrafter"/>
</dbReference>
<name>A0A9Q9UVG1_MOOP1</name>
<organism evidence="3">
    <name type="scientific">Moorena producens (strain JHB)</name>
    <dbReference type="NCBI Taxonomy" id="1454205"/>
    <lineage>
        <taxon>Bacteria</taxon>
        <taxon>Bacillati</taxon>
        <taxon>Cyanobacteriota</taxon>
        <taxon>Cyanophyceae</taxon>
        <taxon>Coleofasciculales</taxon>
        <taxon>Coleofasciculaceae</taxon>
        <taxon>Moorena</taxon>
    </lineage>
</organism>
<dbReference type="Gene3D" id="3.30.70.1440">
    <property type="entry name" value="Multidrug efflux transporter AcrB pore domain"/>
    <property type="match status" value="1"/>
</dbReference>
<accession>A0A9Q9UVG1</accession>